<dbReference type="InterPro" id="IPR027396">
    <property type="entry name" value="DsrEFH-like"/>
</dbReference>
<dbReference type="Proteomes" id="UP001426770">
    <property type="component" value="Unassembled WGS sequence"/>
</dbReference>
<dbReference type="Pfam" id="PF02852">
    <property type="entry name" value="Pyr_redox_dim"/>
    <property type="match status" value="1"/>
</dbReference>
<comment type="caution">
    <text evidence="8">The sequence shown here is derived from an EMBL/GenBank/DDBJ whole genome shotgun (WGS) entry which is preliminary data.</text>
</comment>
<dbReference type="SUPFAM" id="SSF52821">
    <property type="entry name" value="Rhodanese/Cell cycle control phosphatase"/>
    <property type="match status" value="1"/>
</dbReference>
<keyword evidence="3" id="KW-0285">Flavoprotein</keyword>
<dbReference type="Pfam" id="PF00581">
    <property type="entry name" value="Rhodanese"/>
    <property type="match status" value="1"/>
</dbReference>
<keyword evidence="6" id="KW-0676">Redox-active center</keyword>
<dbReference type="Gene3D" id="3.50.50.60">
    <property type="entry name" value="FAD/NAD(P)-binding domain"/>
    <property type="match status" value="2"/>
</dbReference>
<dbReference type="SUPFAM" id="SSF51905">
    <property type="entry name" value="FAD/NAD(P)-binding domain"/>
    <property type="match status" value="1"/>
</dbReference>
<dbReference type="PANTHER" id="PTHR43429:SF1">
    <property type="entry name" value="NAD(P)H SULFUR OXIDOREDUCTASE (COA-DEPENDENT)"/>
    <property type="match status" value="1"/>
</dbReference>
<dbReference type="SUPFAM" id="SSF64307">
    <property type="entry name" value="SirA-like"/>
    <property type="match status" value="1"/>
</dbReference>
<dbReference type="InterPro" id="IPR032836">
    <property type="entry name" value="DsrE2-like"/>
</dbReference>
<dbReference type="RefSeq" id="WP_286214488.1">
    <property type="nucleotide sequence ID" value="NZ_AP027736.1"/>
</dbReference>
<dbReference type="InterPro" id="IPR016156">
    <property type="entry name" value="FAD/NAD-linked_Rdtase_dimer_sf"/>
</dbReference>
<dbReference type="PROSITE" id="PS01148">
    <property type="entry name" value="UPF0033"/>
    <property type="match status" value="1"/>
</dbReference>
<reference evidence="8 9" key="1">
    <citation type="submission" date="2024-02" db="EMBL/GenBank/DDBJ databases">
        <title>Lysinimicrobium sediminis NBRC 112286.</title>
        <authorList>
            <person name="Ichikawa N."/>
            <person name="Katano-Makiyama Y."/>
            <person name="Hidaka K."/>
        </authorList>
    </citation>
    <scope>NUCLEOTIDE SEQUENCE [LARGE SCALE GENOMIC DNA]</scope>
    <source>
        <strain evidence="8 9">NBRC 112286</strain>
    </source>
</reference>
<dbReference type="PROSITE" id="PS00380">
    <property type="entry name" value="RHODANESE_1"/>
    <property type="match status" value="1"/>
</dbReference>
<comment type="similarity">
    <text evidence="2">Belongs to the class-III pyridine nucleotide-disulfide oxidoreductase family.</text>
</comment>
<dbReference type="InterPro" id="IPR036868">
    <property type="entry name" value="TusA-like_sf"/>
</dbReference>
<evidence type="ECO:0000256" key="4">
    <source>
        <dbReference type="ARBA" id="ARBA00022827"/>
    </source>
</evidence>
<dbReference type="InterPro" id="IPR050260">
    <property type="entry name" value="FAD-bd_OxRdtase"/>
</dbReference>
<dbReference type="EMBL" id="BAABRR010000004">
    <property type="protein sequence ID" value="GAA5518515.1"/>
    <property type="molecule type" value="Genomic_DNA"/>
</dbReference>
<dbReference type="InterPro" id="IPR023753">
    <property type="entry name" value="FAD/NAD-binding_dom"/>
</dbReference>
<sequence length="831" mass="88344">MKLVVVGGVAAGASTAARARRLDEQAEIVVFERGHHVSFANCGLPYHVGEVITERSRLLLQTPESLRESLNLDVRVGTEVIAIDRKKRTVTVREVDSGKEYTESYDKLALCMGAEPVRPPLPGIDHPAVEVLRRIGDMDRIKSRLDDALAAQKAGRRGVVTAVVVGAGYIGLEMAENLHHRGVRVDVVELADQILPPVDSDIAAPVEQHLRSRGIGLHLSTAAAAFQPLADSDGPNRVSVELTSGTTVKADLVILAAGVRPAVDLAKAAGIELGERGGIKVDTGMRTSDPHIWAAGDAVETPHPVLPGSYLAPLAGPANRQARVAAENICGRDTHYRSTQGTSIVKVFDMVAGGTGATKRQLDAAGVEYRVVHVHPSGHAGYYPGTAMMHIKVLFSPDDGRVLGAQACGFDGVDKRLDLFAMAIRAGLTVYDLEEQELAYAPPFGSAKDPINMAGFVASNVLRGDLTLWYSEDFPSATEGTRLVDVRTPEEYDIWHIPGAENVPLATFRDAIADWDRTQPVRLYCAVGFRSYLAHRILVQSGFADVATLSGGSTTFTHIHGHAESYEPQPPMENYAEKVSVASSVAAATGQTTDLDCTGLACPGPIMRLAGAMKAANAGDEIRVTVSDPGFALDGPAWASKNGHTLVSMDPKGPGYVATFRKGGVAPVTASSPQGKNKTSMVVFSGDLDKVLAAFIIANGALAMGDDVSMFFTFWGLNALRRVDPPRREKKAMEKMFGAMMPRGADKLTLSQMHMAGAGTAMIKNVMKQHDVQPLPELIASAQQAGARLIGCTMTMDLLGIAQSDLLEGVELGGVATFLGEANESGTTLFI</sequence>
<dbReference type="PANTHER" id="PTHR43429">
    <property type="entry name" value="PYRIDINE NUCLEOTIDE-DISULFIDE OXIDOREDUCTASE DOMAIN-CONTAINING"/>
    <property type="match status" value="1"/>
</dbReference>
<dbReference type="PRINTS" id="PR00368">
    <property type="entry name" value="FADPNR"/>
</dbReference>
<dbReference type="Gene3D" id="3.40.1260.10">
    <property type="entry name" value="DsrEFH-like"/>
    <property type="match status" value="1"/>
</dbReference>
<comment type="cofactor">
    <cofactor evidence="1">
        <name>FAD</name>
        <dbReference type="ChEBI" id="CHEBI:57692"/>
    </cofactor>
</comment>
<dbReference type="SUPFAM" id="SSF75169">
    <property type="entry name" value="DsrEFH-like"/>
    <property type="match status" value="1"/>
</dbReference>
<dbReference type="Pfam" id="PF07992">
    <property type="entry name" value="Pyr_redox_2"/>
    <property type="match status" value="1"/>
</dbReference>
<dbReference type="PRINTS" id="PR00411">
    <property type="entry name" value="PNDRDTASEI"/>
</dbReference>
<dbReference type="InterPro" id="IPR004099">
    <property type="entry name" value="Pyr_nucl-diS_OxRdtase_dimer"/>
</dbReference>
<dbReference type="InterPro" id="IPR036873">
    <property type="entry name" value="Rhodanese-like_dom_sf"/>
</dbReference>
<feature type="domain" description="Rhodanese" evidence="7">
    <location>
        <begin position="477"/>
        <end position="565"/>
    </location>
</feature>
<dbReference type="Gene3D" id="3.30.110.40">
    <property type="entry name" value="TusA-like domain"/>
    <property type="match status" value="1"/>
</dbReference>
<evidence type="ECO:0000313" key="8">
    <source>
        <dbReference type="EMBL" id="GAA5518515.1"/>
    </source>
</evidence>
<dbReference type="InterPro" id="IPR001455">
    <property type="entry name" value="TusA-like"/>
</dbReference>
<evidence type="ECO:0000256" key="5">
    <source>
        <dbReference type="ARBA" id="ARBA00023002"/>
    </source>
</evidence>
<evidence type="ECO:0000256" key="3">
    <source>
        <dbReference type="ARBA" id="ARBA00022630"/>
    </source>
</evidence>
<dbReference type="InterPro" id="IPR001763">
    <property type="entry name" value="Rhodanese-like_dom"/>
</dbReference>
<dbReference type="Pfam" id="PF13686">
    <property type="entry name" value="DrsE_2"/>
    <property type="match status" value="1"/>
</dbReference>
<dbReference type="InterPro" id="IPR036188">
    <property type="entry name" value="FAD/NAD-bd_sf"/>
</dbReference>
<evidence type="ECO:0000256" key="2">
    <source>
        <dbReference type="ARBA" id="ARBA00009130"/>
    </source>
</evidence>
<keyword evidence="9" id="KW-1185">Reference proteome</keyword>
<evidence type="ECO:0000259" key="7">
    <source>
        <dbReference type="PROSITE" id="PS50206"/>
    </source>
</evidence>
<dbReference type="InterPro" id="IPR001307">
    <property type="entry name" value="Thiosulphate_STrfase_CS"/>
</dbReference>
<dbReference type="SMART" id="SM00450">
    <property type="entry name" value="RHOD"/>
    <property type="match status" value="1"/>
</dbReference>
<accession>A0ABP9WFA4</accession>
<keyword evidence="4" id="KW-0274">FAD</keyword>
<proteinExistence type="inferred from homology"/>
<name>A0ABP9WFA4_9MICO</name>
<evidence type="ECO:0000313" key="9">
    <source>
        <dbReference type="Proteomes" id="UP001426770"/>
    </source>
</evidence>
<gene>
    <name evidence="8" type="primary">cdr_2</name>
    <name evidence="8" type="ORF">Lsed01_00942</name>
</gene>
<dbReference type="PROSITE" id="PS50206">
    <property type="entry name" value="RHODANESE_3"/>
    <property type="match status" value="1"/>
</dbReference>
<dbReference type="Gene3D" id="3.40.250.10">
    <property type="entry name" value="Rhodanese-like domain"/>
    <property type="match status" value="1"/>
</dbReference>
<organism evidence="8 9">
    <name type="scientific">Demequina sediminis</name>
    <dbReference type="NCBI Taxonomy" id="1930058"/>
    <lineage>
        <taxon>Bacteria</taxon>
        <taxon>Bacillati</taxon>
        <taxon>Actinomycetota</taxon>
        <taxon>Actinomycetes</taxon>
        <taxon>Micrococcales</taxon>
        <taxon>Demequinaceae</taxon>
        <taxon>Demequina</taxon>
    </lineage>
</organism>
<evidence type="ECO:0000256" key="6">
    <source>
        <dbReference type="ARBA" id="ARBA00023284"/>
    </source>
</evidence>
<evidence type="ECO:0000256" key="1">
    <source>
        <dbReference type="ARBA" id="ARBA00001974"/>
    </source>
</evidence>
<protein>
    <submittedName>
        <fullName evidence="8">Coenzyme A disulfide reductase</fullName>
    </submittedName>
</protein>
<dbReference type="Pfam" id="PF01206">
    <property type="entry name" value="TusA"/>
    <property type="match status" value="1"/>
</dbReference>
<keyword evidence="5" id="KW-0560">Oxidoreductase</keyword>
<dbReference type="SUPFAM" id="SSF55424">
    <property type="entry name" value="FAD/NAD-linked reductases, dimerisation (C-terminal) domain"/>
    <property type="match status" value="1"/>
</dbReference>